<gene>
    <name evidence="1" type="ORF">E3202_03420</name>
</gene>
<comment type="caution">
    <text evidence="1">The sequence shown here is derived from an EMBL/GenBank/DDBJ whole genome shotgun (WGS) entry which is preliminary data.</text>
</comment>
<accession>A0A506US76</accession>
<dbReference type="OrthoDB" id="7274549at2"/>
<dbReference type="Proteomes" id="UP000315037">
    <property type="component" value="Unassembled WGS sequence"/>
</dbReference>
<dbReference type="AlphaFoldDB" id="A0A506US76"/>
<name>A0A506US76_9PROT</name>
<dbReference type="EMBL" id="SORZ01000001">
    <property type="protein sequence ID" value="TPW36206.1"/>
    <property type="molecule type" value="Genomic_DNA"/>
</dbReference>
<evidence type="ECO:0000313" key="2">
    <source>
        <dbReference type="Proteomes" id="UP000315037"/>
    </source>
</evidence>
<proteinExistence type="predicted"/>
<sequence>MVLGAGLGSQSVGRVQAQGAPCQYDVNVLPVFGGVVSRVTPDGFMFTDGTDVVLPESLLPYPRLDQPLKVLGLKALKGKKVWALAIAGNPPICPSLHDVHMGAYPGSPAYDIIIHGVNPGL</sequence>
<reference evidence="1 2" key="1">
    <citation type="submission" date="2019-03" db="EMBL/GenBank/DDBJ databases">
        <title>The complete genome sequence of Neokomagataea sp. Jb2 NBRC113641.</title>
        <authorList>
            <person name="Chua K.-O."/>
            <person name="Chan K.-G."/>
            <person name="See-Too W.-S."/>
        </authorList>
    </citation>
    <scope>NUCLEOTIDE SEQUENCE [LARGE SCALE GENOMIC DNA]</scope>
    <source>
        <strain evidence="1 2">Jb2</strain>
    </source>
</reference>
<keyword evidence="2" id="KW-1185">Reference proteome</keyword>
<protein>
    <submittedName>
        <fullName evidence="1">Uncharacterized protein</fullName>
    </submittedName>
</protein>
<organism evidence="1 2">
    <name type="scientific">Oecophyllibacter saccharovorans</name>
    <dbReference type="NCBI Taxonomy" id="2558360"/>
    <lineage>
        <taxon>Bacteria</taxon>
        <taxon>Pseudomonadati</taxon>
        <taxon>Pseudomonadota</taxon>
        <taxon>Alphaproteobacteria</taxon>
        <taxon>Acetobacterales</taxon>
        <taxon>Acetobacteraceae</taxon>
        <taxon>Oecophyllibacter</taxon>
    </lineage>
</organism>
<evidence type="ECO:0000313" key="1">
    <source>
        <dbReference type="EMBL" id="TPW36206.1"/>
    </source>
</evidence>